<keyword evidence="3" id="KW-0507">mRNA processing</keyword>
<dbReference type="GO" id="GO:0000974">
    <property type="term" value="C:Prp19 complex"/>
    <property type="evidence" value="ECO:0007669"/>
    <property type="project" value="TreeGrafter"/>
</dbReference>
<accession>A0AB34J4P8</accession>
<proteinExistence type="inferred from homology"/>
<dbReference type="GO" id="GO:0071013">
    <property type="term" value="C:catalytic step 2 spliceosome"/>
    <property type="evidence" value="ECO:0007669"/>
    <property type="project" value="TreeGrafter"/>
</dbReference>
<organism evidence="7 8">
    <name type="scientific">Prymnesium parvum</name>
    <name type="common">Toxic golden alga</name>
    <dbReference type="NCBI Taxonomy" id="97485"/>
    <lineage>
        <taxon>Eukaryota</taxon>
        <taxon>Haptista</taxon>
        <taxon>Haptophyta</taxon>
        <taxon>Prymnesiophyceae</taxon>
        <taxon>Prymnesiales</taxon>
        <taxon>Prymnesiaceae</taxon>
        <taxon>Prymnesium</taxon>
    </lineage>
</organism>
<gene>
    <name evidence="7" type="ORF">AB1Y20_005183</name>
</gene>
<comment type="similarity">
    <text evidence="2">Belongs to the SPF27 family.</text>
</comment>
<keyword evidence="5" id="KW-0508">mRNA splicing</keyword>
<dbReference type="GO" id="GO:0006397">
    <property type="term" value="P:mRNA processing"/>
    <property type="evidence" value="ECO:0007669"/>
    <property type="project" value="UniProtKB-KW"/>
</dbReference>
<protein>
    <recommendedName>
        <fullName evidence="9">Pre-mRNA-splicing factor SPF27</fullName>
    </recommendedName>
</protein>
<comment type="subcellular location">
    <subcellularLocation>
        <location evidence="1">Nucleus</location>
    </subcellularLocation>
</comment>
<evidence type="ECO:0008006" key="9">
    <source>
        <dbReference type="Google" id="ProtNLM"/>
    </source>
</evidence>
<evidence type="ECO:0000256" key="6">
    <source>
        <dbReference type="ARBA" id="ARBA00023242"/>
    </source>
</evidence>
<sequence>MALLGPRTHIDALPYVDQQYTEDARREVERLIAQELKTFKPSKDYLAPWPQHEVDFEAHPLLQAEWMRVCDKQPMPKLDTTRYQLDPPPPNRQHDMSAWHKSIENAQAQLEHQANRLVNLELLQKHGNNVWKAQLNALDAANNSVARMIAETDASIEAVNKRRKLDQTKAGSTLVQLEGKWVSMVKKNIEIESHCMRLEQECEALRKSFP</sequence>
<evidence type="ECO:0000256" key="5">
    <source>
        <dbReference type="ARBA" id="ARBA00023187"/>
    </source>
</evidence>
<evidence type="ECO:0000256" key="1">
    <source>
        <dbReference type="ARBA" id="ARBA00004123"/>
    </source>
</evidence>
<keyword evidence="4" id="KW-0747">Spliceosome</keyword>
<comment type="caution">
    <text evidence="7">The sequence shown here is derived from an EMBL/GenBank/DDBJ whole genome shotgun (WGS) entry which is preliminary data.</text>
</comment>
<evidence type="ECO:0000256" key="3">
    <source>
        <dbReference type="ARBA" id="ARBA00022664"/>
    </source>
</evidence>
<evidence type="ECO:0000256" key="2">
    <source>
        <dbReference type="ARBA" id="ARBA00010788"/>
    </source>
</evidence>
<dbReference type="AlphaFoldDB" id="A0AB34J4P8"/>
<evidence type="ECO:0000313" key="8">
    <source>
        <dbReference type="Proteomes" id="UP001515480"/>
    </source>
</evidence>
<dbReference type="GO" id="GO:0008380">
    <property type="term" value="P:RNA splicing"/>
    <property type="evidence" value="ECO:0007669"/>
    <property type="project" value="UniProtKB-KW"/>
</dbReference>
<dbReference type="PANTHER" id="PTHR13296:SF0">
    <property type="entry name" value="PRE-MRNA-SPLICING FACTOR SPF27"/>
    <property type="match status" value="1"/>
</dbReference>
<dbReference type="PANTHER" id="PTHR13296">
    <property type="entry name" value="BCAS2 PROTEIN"/>
    <property type="match status" value="1"/>
</dbReference>
<keyword evidence="8" id="KW-1185">Reference proteome</keyword>
<reference evidence="7 8" key="1">
    <citation type="journal article" date="2024" name="Science">
        <title>Giant polyketide synthase enzymes in the biosynthesis of giant marine polyether toxins.</title>
        <authorList>
            <person name="Fallon T.R."/>
            <person name="Shende V.V."/>
            <person name="Wierzbicki I.H."/>
            <person name="Pendleton A.L."/>
            <person name="Watervoot N.F."/>
            <person name="Auber R.P."/>
            <person name="Gonzalez D.J."/>
            <person name="Wisecaver J.H."/>
            <person name="Moore B.S."/>
        </authorList>
    </citation>
    <scope>NUCLEOTIDE SEQUENCE [LARGE SCALE GENOMIC DNA]</scope>
    <source>
        <strain evidence="7 8">12B1</strain>
    </source>
</reference>
<dbReference type="EMBL" id="JBGBPQ010000013">
    <property type="protein sequence ID" value="KAL1511901.1"/>
    <property type="molecule type" value="Genomic_DNA"/>
</dbReference>
<dbReference type="Pfam" id="PF05700">
    <property type="entry name" value="BCAS2"/>
    <property type="match status" value="1"/>
</dbReference>
<name>A0AB34J4P8_PRYPA</name>
<dbReference type="InterPro" id="IPR008409">
    <property type="entry name" value="SPF27"/>
</dbReference>
<evidence type="ECO:0000256" key="4">
    <source>
        <dbReference type="ARBA" id="ARBA00022728"/>
    </source>
</evidence>
<keyword evidence="6" id="KW-0539">Nucleus</keyword>
<dbReference type="Proteomes" id="UP001515480">
    <property type="component" value="Unassembled WGS sequence"/>
</dbReference>
<dbReference type="GO" id="GO:0071011">
    <property type="term" value="C:precatalytic spliceosome"/>
    <property type="evidence" value="ECO:0007669"/>
    <property type="project" value="TreeGrafter"/>
</dbReference>
<evidence type="ECO:0000313" key="7">
    <source>
        <dbReference type="EMBL" id="KAL1511901.1"/>
    </source>
</evidence>